<evidence type="ECO:0000313" key="6">
    <source>
        <dbReference type="Proteomes" id="UP000306050"/>
    </source>
</evidence>
<evidence type="ECO:0000256" key="1">
    <source>
        <dbReference type="ARBA" id="ARBA00022723"/>
    </source>
</evidence>
<dbReference type="Pfam" id="PF04082">
    <property type="entry name" value="Fungal_trans"/>
    <property type="match status" value="1"/>
</dbReference>
<dbReference type="SMART" id="SM00066">
    <property type="entry name" value="GAL4"/>
    <property type="match status" value="1"/>
</dbReference>
<dbReference type="OrthoDB" id="4456959at2759"/>
<organism evidence="5 6">
    <name type="scientific">Sporisorium graminicola</name>
    <dbReference type="NCBI Taxonomy" id="280036"/>
    <lineage>
        <taxon>Eukaryota</taxon>
        <taxon>Fungi</taxon>
        <taxon>Dikarya</taxon>
        <taxon>Basidiomycota</taxon>
        <taxon>Ustilaginomycotina</taxon>
        <taxon>Ustilaginomycetes</taxon>
        <taxon>Ustilaginales</taxon>
        <taxon>Ustilaginaceae</taxon>
        <taxon>Sporisorium</taxon>
    </lineage>
</organism>
<evidence type="ECO:0000313" key="5">
    <source>
        <dbReference type="EMBL" id="TKY90139.1"/>
    </source>
</evidence>
<feature type="compositionally biased region" description="Basic and acidic residues" evidence="3">
    <location>
        <begin position="149"/>
        <end position="165"/>
    </location>
</feature>
<dbReference type="PROSITE" id="PS50048">
    <property type="entry name" value="ZN2_CY6_FUNGAL_2"/>
    <property type="match status" value="1"/>
</dbReference>
<dbReference type="CDD" id="cd12148">
    <property type="entry name" value="fungal_TF_MHR"/>
    <property type="match status" value="1"/>
</dbReference>
<comment type="caution">
    <text evidence="5">The sequence shown here is derived from an EMBL/GenBank/DDBJ whole genome shotgun (WGS) entry which is preliminary data.</text>
</comment>
<evidence type="ECO:0000256" key="2">
    <source>
        <dbReference type="ARBA" id="ARBA00023242"/>
    </source>
</evidence>
<dbReference type="PANTHER" id="PTHR46910:SF38">
    <property type="entry name" value="ZN(2)-C6 FUNGAL-TYPE DOMAIN-CONTAINING PROTEIN"/>
    <property type="match status" value="1"/>
</dbReference>
<feature type="domain" description="Zn(2)-C6 fungal-type" evidence="4">
    <location>
        <begin position="78"/>
        <end position="111"/>
    </location>
</feature>
<dbReference type="PANTHER" id="PTHR46910">
    <property type="entry name" value="TRANSCRIPTION FACTOR PDR1"/>
    <property type="match status" value="1"/>
</dbReference>
<feature type="compositionally biased region" description="Polar residues" evidence="3">
    <location>
        <begin position="217"/>
        <end position="227"/>
    </location>
</feature>
<proteinExistence type="predicted"/>
<protein>
    <recommendedName>
        <fullName evidence="4">Zn(2)-C6 fungal-type domain-containing protein</fullName>
    </recommendedName>
</protein>
<evidence type="ECO:0000256" key="3">
    <source>
        <dbReference type="SAM" id="MobiDB-lite"/>
    </source>
</evidence>
<sequence>MFNPNMYSHSAPPPVDAVYHPTMMPSTSNYPPDMAVHTIPSAYSNHDMPTHAADISADTTNNDDDAEGAGKRRRVQRACDTCRKKKVRCDGLQPEKGACTNCASYGYECTFVDAARKRAPPRSYVEAIEARIIKMEQLIASLAPGVDFTDRIGKPIRRPDEKGDEPNPDARPSSQEESSPKQELKPIDPISLARANSLCGPGVTISQMLSPSHVKSRNNSESDVTPTSDEDSEDDVAFIQSRVSNIRLQPHLAVPSSSATFDSSSSERLIVGDHVRAEDIPHAAPTHKFIGKASAMHSLPILERLSSKSSHELGVHPKGARPEYWSVPSGFIDPPTDPAVAILAWPEPDLADKLLDAFFGRINREFPVINESLFRHEYANKPELRSEPEWLALSFCVFMMGSSYVDDVRVRADPNDKHSSGMHWWQAAKNLFFRFGNVDKPLWLIQCLLLSTLFQLGIPISASHSWILLGGAIRVLLDVGAHRKHTAKKLRLSRLDEETYKRVFWVAYSLDRECAGSLGRPIMLQDEDIDVELPIEIDDEYLFNTPDAEPLPAQPKDKPAFISGFLCSLRLDEIVGRTLKTVYALHKTKIRFGINSKDWDERLVSEIDSALNIWLDTVPPHLRYDPHERNDEWLLQSSLLYSKYYNCQILVHRPFIPAKKSANEKSILNFPSLAICTNAARSISHLVSNLKDRNLHSQIGIPVGFRSVSASSILLMVVWGAKRNGGRVSSSATTDLRRSIDVLRTMEEQWQFCGKAVDILESIMASTHVSVPRSVSQTEHGVKRSRDGAEVHDVQVEDEATSAKQTQDVAAGGKSSGKQARQGRSKAETAHAGGEDGHPLSPEARHLPMSTQQLASLTPQSSDEHSPRSAKNLSLGQAGNGQAVNGSDPFGPKTPQPSQSARMRTLSGATGLPASLSFGLMTPSAGVHWGTNLTEPDYLNGPHSGVYSQSIPAVTPSIFDNLGLSGGVDDVMQASVGNMPDMSQFGFANSPAATGVAGFGGAAGDVFGGGLEQFYAAGAQGVGGSGDTPNSDGSGGLASYAFELLQNQSVWNLDDDSLNLLQQRSRQQRQ</sequence>
<dbReference type="GO" id="GO:0003677">
    <property type="term" value="F:DNA binding"/>
    <property type="evidence" value="ECO:0007669"/>
    <property type="project" value="InterPro"/>
</dbReference>
<keyword evidence="1" id="KW-0479">Metal-binding</keyword>
<dbReference type="InterPro" id="IPR036864">
    <property type="entry name" value="Zn2-C6_fun-type_DNA-bd_sf"/>
</dbReference>
<feature type="region of interest" description="Disordered" evidence="3">
    <location>
        <begin position="47"/>
        <end position="71"/>
    </location>
</feature>
<dbReference type="AlphaFoldDB" id="A0A4V6EUC9"/>
<feature type="region of interest" description="Disordered" evidence="3">
    <location>
        <begin position="204"/>
        <end position="233"/>
    </location>
</feature>
<dbReference type="SUPFAM" id="SSF57701">
    <property type="entry name" value="Zn2/Cys6 DNA-binding domain"/>
    <property type="match status" value="1"/>
</dbReference>
<dbReference type="InterPro" id="IPR001138">
    <property type="entry name" value="Zn2Cys6_DnaBD"/>
</dbReference>
<dbReference type="PROSITE" id="PS00463">
    <property type="entry name" value="ZN2_CY6_FUNGAL_1"/>
    <property type="match status" value="1"/>
</dbReference>
<dbReference type="GeneID" id="40723032"/>
<dbReference type="Pfam" id="PF00172">
    <property type="entry name" value="Zn_clus"/>
    <property type="match status" value="1"/>
</dbReference>
<gene>
    <name evidence="5" type="ORF">EX895_000137</name>
</gene>
<dbReference type="InterPro" id="IPR050987">
    <property type="entry name" value="AtrR-like"/>
</dbReference>
<feature type="compositionally biased region" description="Polar residues" evidence="3">
    <location>
        <begin position="869"/>
        <end position="885"/>
    </location>
</feature>
<evidence type="ECO:0000259" key="4">
    <source>
        <dbReference type="PROSITE" id="PS50048"/>
    </source>
</evidence>
<dbReference type="GO" id="GO:0008270">
    <property type="term" value="F:zinc ion binding"/>
    <property type="evidence" value="ECO:0007669"/>
    <property type="project" value="InterPro"/>
</dbReference>
<feature type="compositionally biased region" description="Basic and acidic residues" evidence="3">
    <location>
        <begin position="780"/>
        <end position="795"/>
    </location>
</feature>
<dbReference type="InterPro" id="IPR007219">
    <property type="entry name" value="XnlR_reg_dom"/>
</dbReference>
<name>A0A4V6EUC9_9BASI</name>
<feature type="compositionally biased region" description="Basic and acidic residues" evidence="3">
    <location>
        <begin position="825"/>
        <end position="846"/>
    </location>
</feature>
<dbReference type="GO" id="GO:0000981">
    <property type="term" value="F:DNA-binding transcription factor activity, RNA polymerase II-specific"/>
    <property type="evidence" value="ECO:0007669"/>
    <property type="project" value="InterPro"/>
</dbReference>
<feature type="region of interest" description="Disordered" evidence="3">
    <location>
        <begin position="769"/>
        <end position="906"/>
    </location>
</feature>
<dbReference type="RefSeq" id="XP_029742124.1">
    <property type="nucleotide sequence ID" value="XM_029880738.1"/>
</dbReference>
<feature type="compositionally biased region" description="Polar residues" evidence="3">
    <location>
        <begin position="849"/>
        <end position="861"/>
    </location>
</feature>
<dbReference type="KEGG" id="sgra:EX895_000137"/>
<dbReference type="Proteomes" id="UP000306050">
    <property type="component" value="Chromosome SGRAM_1"/>
</dbReference>
<reference evidence="5 6" key="1">
    <citation type="submission" date="2019-05" db="EMBL/GenBank/DDBJ databases">
        <title>Sporisorium graminicola CBS 10092 draft sequencing and annotation.</title>
        <authorList>
            <person name="Solano-Gonzalez S."/>
            <person name="Caddick M.X."/>
            <person name="Darby A."/>
        </authorList>
    </citation>
    <scope>NUCLEOTIDE SEQUENCE [LARGE SCALE GENOMIC DNA]</scope>
    <source>
        <strain evidence="5 6">CBS 10092</strain>
    </source>
</reference>
<feature type="region of interest" description="Disordered" evidence="3">
    <location>
        <begin position="149"/>
        <end position="184"/>
    </location>
</feature>
<feature type="compositionally biased region" description="Polar residues" evidence="3">
    <location>
        <begin position="769"/>
        <end position="779"/>
    </location>
</feature>
<dbReference type="GO" id="GO:0006351">
    <property type="term" value="P:DNA-templated transcription"/>
    <property type="evidence" value="ECO:0007669"/>
    <property type="project" value="InterPro"/>
</dbReference>
<dbReference type="Gene3D" id="4.10.240.10">
    <property type="entry name" value="Zn(2)-C6 fungal-type DNA-binding domain"/>
    <property type="match status" value="1"/>
</dbReference>
<keyword evidence="6" id="KW-1185">Reference proteome</keyword>
<dbReference type="CDD" id="cd00067">
    <property type="entry name" value="GAL4"/>
    <property type="match status" value="1"/>
</dbReference>
<dbReference type="EMBL" id="SRRM01000002">
    <property type="protein sequence ID" value="TKY90139.1"/>
    <property type="molecule type" value="Genomic_DNA"/>
</dbReference>
<dbReference type="SMART" id="SM00906">
    <property type="entry name" value="Fungal_trans"/>
    <property type="match status" value="1"/>
</dbReference>
<keyword evidence="2" id="KW-0539">Nucleus</keyword>
<accession>A0A4V6EUC9</accession>